<protein>
    <recommendedName>
        <fullName evidence="5">MSHA biogenesis protein MshI</fullName>
    </recommendedName>
</protein>
<gene>
    <name evidence="3" type="ORF">HUF19_03435</name>
</gene>
<keyword evidence="2" id="KW-0812">Transmembrane</keyword>
<accession>A0ABY6A6A4</accession>
<feature type="compositionally biased region" description="Polar residues" evidence="1">
    <location>
        <begin position="217"/>
        <end position="228"/>
    </location>
</feature>
<feature type="region of interest" description="Disordered" evidence="1">
    <location>
        <begin position="202"/>
        <end position="228"/>
    </location>
</feature>
<keyword evidence="4" id="KW-1185">Reference proteome</keyword>
<dbReference type="RefSeq" id="WP_260998506.1">
    <property type="nucleotide sequence ID" value="NZ_CP054475.1"/>
</dbReference>
<organism evidence="3 4">
    <name type="scientific">Thalassolituus hydrocarboniclasticus</name>
    <dbReference type="NCBI Taxonomy" id="2742796"/>
    <lineage>
        <taxon>Bacteria</taxon>
        <taxon>Pseudomonadati</taxon>
        <taxon>Pseudomonadota</taxon>
        <taxon>Gammaproteobacteria</taxon>
        <taxon>Oceanospirillales</taxon>
        <taxon>Oceanospirillaceae</taxon>
        <taxon>Thalassolituus</taxon>
    </lineage>
</organism>
<evidence type="ECO:0008006" key="5">
    <source>
        <dbReference type="Google" id="ProtNLM"/>
    </source>
</evidence>
<name>A0ABY6A6A4_9GAMM</name>
<keyword evidence="2" id="KW-1133">Transmembrane helix</keyword>
<evidence type="ECO:0000256" key="1">
    <source>
        <dbReference type="SAM" id="MobiDB-lite"/>
    </source>
</evidence>
<evidence type="ECO:0000256" key="2">
    <source>
        <dbReference type="SAM" id="Phobius"/>
    </source>
</evidence>
<sequence length="228" mass="26050">MTWQIQQRVNFYIEEFRPPALPQNIRRLLLQLAASAALMLLLTLLLLGYLQWLHYQQQQENQRFELLSSQLQEEIARHPPLVADSGLQQQLEQARMQLAASQKILFYLGREQLQQSQSFTPLIAQLGEQQVRGVWLQGFRVSDAGQQVRLEGFVDEPEKLSRYVTELLQRSAYSGKSFSQIDVRRSGQRWLSFVLDTAAPAPDEETAVTPLQKKLSRLQSQAGSGDGL</sequence>
<evidence type="ECO:0000313" key="4">
    <source>
        <dbReference type="Proteomes" id="UP001065322"/>
    </source>
</evidence>
<dbReference type="EMBL" id="CP054475">
    <property type="protein sequence ID" value="UXD86554.1"/>
    <property type="molecule type" value="Genomic_DNA"/>
</dbReference>
<evidence type="ECO:0000313" key="3">
    <source>
        <dbReference type="EMBL" id="UXD86554.1"/>
    </source>
</evidence>
<feature type="transmembrane region" description="Helical" evidence="2">
    <location>
        <begin position="28"/>
        <end position="50"/>
    </location>
</feature>
<reference evidence="4" key="1">
    <citation type="submission" date="2020-06" db="EMBL/GenBank/DDBJ databases">
        <title>Thalassolituus marinus alknpb1M-1, a hydrocarbon-degrading bacterium isolated from the deep-sea overlying water using an in-situ strategy from the South China Sea basin.</title>
        <authorList>
            <person name="Dong C."/>
            <person name="Chen Y."/>
            <person name="Shao Z."/>
        </authorList>
    </citation>
    <scope>NUCLEOTIDE SEQUENCE [LARGE SCALE GENOMIC DNA]</scope>
    <source>
        <strain evidence="4">alknpb1M-1</strain>
    </source>
</reference>
<proteinExistence type="predicted"/>
<dbReference type="Proteomes" id="UP001065322">
    <property type="component" value="Chromosome"/>
</dbReference>
<keyword evidence="2" id="KW-0472">Membrane</keyword>